<evidence type="ECO:0000313" key="11">
    <source>
        <dbReference type="EMBL" id="EGW30010.1"/>
    </source>
</evidence>
<evidence type="ECO:0000256" key="1">
    <source>
        <dbReference type="ARBA" id="ARBA00004477"/>
    </source>
</evidence>
<dbReference type="PIRSF" id="PIRSF017207">
    <property type="entry name" value="UCP017207_TM-p85"/>
    <property type="match status" value="1"/>
</dbReference>
<dbReference type="GO" id="GO:0072546">
    <property type="term" value="C:EMC complex"/>
    <property type="evidence" value="ECO:0007669"/>
    <property type="project" value="EnsemblFungi"/>
</dbReference>
<evidence type="ECO:0000256" key="7">
    <source>
        <dbReference type="ARBA" id="ARBA00023136"/>
    </source>
</evidence>
<dbReference type="InterPro" id="IPR009445">
    <property type="entry name" value="TMEM85/Emc4"/>
</dbReference>
<dbReference type="GO" id="GO:0006644">
    <property type="term" value="P:phospholipid metabolic process"/>
    <property type="evidence" value="ECO:0007669"/>
    <property type="project" value="EnsemblFungi"/>
</dbReference>
<gene>
    <name evidence="11" type="ORF">SPAPADRAFT_144043</name>
</gene>
<evidence type="ECO:0000256" key="2">
    <source>
        <dbReference type="ARBA" id="ARBA00007715"/>
    </source>
</evidence>
<evidence type="ECO:0000256" key="8">
    <source>
        <dbReference type="PIRNR" id="PIRNR017207"/>
    </source>
</evidence>
<dbReference type="OrthoDB" id="369569at2759"/>
<feature type="region of interest" description="Disordered" evidence="9">
    <location>
        <begin position="15"/>
        <end position="40"/>
    </location>
</feature>
<dbReference type="GeneID" id="18870593"/>
<evidence type="ECO:0000313" key="12">
    <source>
        <dbReference type="Proteomes" id="UP000000709"/>
    </source>
</evidence>
<keyword evidence="12" id="KW-1185">Reference proteome</keyword>
<dbReference type="GO" id="GO:0032977">
    <property type="term" value="F:membrane insertase activity"/>
    <property type="evidence" value="ECO:0007669"/>
    <property type="project" value="EnsemblFungi"/>
</dbReference>
<comment type="similarity">
    <text evidence="2 8">Belongs to the EMC4 family.</text>
</comment>
<dbReference type="KEGG" id="spaa:SPAPADRAFT_144043"/>
<evidence type="ECO:0000256" key="9">
    <source>
        <dbReference type="SAM" id="MobiDB-lite"/>
    </source>
</evidence>
<dbReference type="EMBL" id="GL996506">
    <property type="protein sequence ID" value="EGW30010.1"/>
    <property type="molecule type" value="Genomic_DNA"/>
</dbReference>
<dbReference type="FunCoup" id="G3AVW5">
    <property type="interactions" value="762"/>
</dbReference>
<evidence type="ECO:0000256" key="10">
    <source>
        <dbReference type="SAM" id="Phobius"/>
    </source>
</evidence>
<evidence type="ECO:0000256" key="6">
    <source>
        <dbReference type="ARBA" id="ARBA00022989"/>
    </source>
</evidence>
<proteinExistence type="inferred from homology"/>
<dbReference type="Pfam" id="PF06417">
    <property type="entry name" value="EMC4"/>
    <property type="match status" value="1"/>
</dbReference>
<keyword evidence="7 8" id="KW-0472">Membrane</keyword>
<accession>G3AVW5</accession>
<keyword evidence="5" id="KW-0256">Endoplasmic reticulum</keyword>
<dbReference type="InParanoid" id="G3AVW5"/>
<evidence type="ECO:0000256" key="3">
    <source>
        <dbReference type="ARBA" id="ARBA00020820"/>
    </source>
</evidence>
<sequence length="165" mass="18572">MDYSEITKPTIVIPPKQAIQSPPGSDTTNTATTTTAHHHKKEDVGILKTKKAYSLANGPAKSIPMNLIMSYFTGNSLQIIPMTMTLMLLVNPLKAIVYETGPTFEKLKTKENKQDILMAKLLFVFFQVLNMAIGVYKLYNMGLIPHKEADWLAWKQPTDYIQRLS</sequence>
<dbReference type="HOGENOM" id="CLU_098404_1_3_1"/>
<dbReference type="STRING" id="619300.G3AVW5"/>
<feature type="transmembrane region" description="Helical" evidence="10">
    <location>
        <begin position="117"/>
        <end position="139"/>
    </location>
</feature>
<keyword evidence="6 10" id="KW-1133">Transmembrane helix</keyword>
<name>G3AVW5_SPAPN</name>
<dbReference type="GO" id="GO:0015914">
    <property type="term" value="P:phospholipid transport"/>
    <property type="evidence" value="ECO:0007669"/>
    <property type="project" value="EnsemblFungi"/>
</dbReference>
<dbReference type="Proteomes" id="UP000000709">
    <property type="component" value="Unassembled WGS sequence"/>
</dbReference>
<dbReference type="eggNOG" id="KOG3318">
    <property type="taxonomic scope" value="Eukaryota"/>
</dbReference>
<reference evidence="11 12" key="1">
    <citation type="journal article" date="2011" name="Proc. Natl. Acad. Sci. U.S.A.">
        <title>Comparative genomics of xylose-fermenting fungi for enhanced biofuel production.</title>
        <authorList>
            <person name="Wohlbach D.J."/>
            <person name="Kuo A."/>
            <person name="Sato T.K."/>
            <person name="Potts K.M."/>
            <person name="Salamov A.A."/>
            <person name="LaButti K.M."/>
            <person name="Sun H."/>
            <person name="Clum A."/>
            <person name="Pangilinan J.L."/>
            <person name="Lindquist E.A."/>
            <person name="Lucas S."/>
            <person name="Lapidus A."/>
            <person name="Jin M."/>
            <person name="Gunawan C."/>
            <person name="Balan V."/>
            <person name="Dale B.E."/>
            <person name="Jeffries T.W."/>
            <person name="Zinkel R."/>
            <person name="Barry K.W."/>
            <person name="Grigoriev I.V."/>
            <person name="Gasch A.P."/>
        </authorList>
    </citation>
    <scope>NUCLEOTIDE SEQUENCE [LARGE SCALE GENOMIC DNA]</scope>
    <source>
        <strain evidence="12">NRRL Y-27907 / 11-Y1</strain>
    </source>
</reference>
<comment type="subcellular location">
    <subcellularLocation>
        <location evidence="1">Endoplasmic reticulum membrane</location>
        <topology evidence="1">Multi-pass membrane protein</topology>
    </subcellularLocation>
</comment>
<dbReference type="RefSeq" id="XP_007377776.1">
    <property type="nucleotide sequence ID" value="XM_007377714.1"/>
</dbReference>
<protein>
    <recommendedName>
        <fullName evidence="3 8">ER membrane protein complex subunit 4</fullName>
    </recommendedName>
</protein>
<evidence type="ECO:0000256" key="5">
    <source>
        <dbReference type="ARBA" id="ARBA00022824"/>
    </source>
</evidence>
<dbReference type="GO" id="GO:0045050">
    <property type="term" value="P:protein insertion into ER membrane by stop-transfer membrane-anchor sequence"/>
    <property type="evidence" value="ECO:0007669"/>
    <property type="project" value="EnsemblFungi"/>
</dbReference>
<dbReference type="OMA" id="QQTFKVI"/>
<keyword evidence="4 10" id="KW-0812">Transmembrane</keyword>
<organism evidence="12">
    <name type="scientific">Spathaspora passalidarum (strain NRRL Y-27907 / 11-Y1)</name>
    <dbReference type="NCBI Taxonomy" id="619300"/>
    <lineage>
        <taxon>Eukaryota</taxon>
        <taxon>Fungi</taxon>
        <taxon>Dikarya</taxon>
        <taxon>Ascomycota</taxon>
        <taxon>Saccharomycotina</taxon>
        <taxon>Pichiomycetes</taxon>
        <taxon>Debaryomycetaceae</taxon>
        <taxon>Spathaspora</taxon>
    </lineage>
</organism>
<evidence type="ECO:0000256" key="4">
    <source>
        <dbReference type="ARBA" id="ARBA00022692"/>
    </source>
</evidence>
<dbReference type="PANTHER" id="PTHR19315">
    <property type="entry name" value="ER MEMBRANE PROTEIN COMPLEX SUBUNIT 4"/>
    <property type="match status" value="1"/>
</dbReference>
<dbReference type="AlphaFoldDB" id="G3AVW5"/>